<evidence type="ECO:0000256" key="5">
    <source>
        <dbReference type="ARBA" id="ARBA00023157"/>
    </source>
</evidence>
<organism evidence="8 9">
    <name type="scientific">Collybiopsis confluens</name>
    <dbReference type="NCBI Taxonomy" id="2823264"/>
    <lineage>
        <taxon>Eukaryota</taxon>
        <taxon>Fungi</taxon>
        <taxon>Dikarya</taxon>
        <taxon>Basidiomycota</taxon>
        <taxon>Agaricomycotina</taxon>
        <taxon>Agaricomycetes</taxon>
        <taxon>Agaricomycetidae</taxon>
        <taxon>Agaricales</taxon>
        <taxon>Marasmiineae</taxon>
        <taxon>Omphalotaceae</taxon>
        <taxon>Collybiopsis</taxon>
    </lineage>
</organism>
<dbReference type="Pfam" id="PF01185">
    <property type="entry name" value="Hydrophobin"/>
    <property type="match status" value="1"/>
</dbReference>
<sequence length="102" mass="10178">MQFKAAFVTAAIATLVAASPARRATCSTGPVQCCNHVEKASNPAVGLLATLVGVLIQDTNVDVGLQCSPVGGIGSGGCKSQSVCCENNSSSLISIGCVPIQL</sequence>
<keyword evidence="4 7" id="KW-0964">Secreted</keyword>
<feature type="signal peptide" evidence="7">
    <location>
        <begin position="1"/>
        <end position="18"/>
    </location>
</feature>
<dbReference type="InterPro" id="IPR001338">
    <property type="entry name" value="Class_I_Hydrophobin"/>
</dbReference>
<protein>
    <recommendedName>
        <fullName evidence="7">Hydrophobin</fullName>
    </recommendedName>
</protein>
<evidence type="ECO:0000256" key="6">
    <source>
        <dbReference type="ARBA" id="ARBA00093546"/>
    </source>
</evidence>
<dbReference type="AlphaFoldDB" id="A0A8H5HLF0"/>
<dbReference type="CDD" id="cd23507">
    <property type="entry name" value="hydrophobin_I"/>
    <property type="match status" value="1"/>
</dbReference>
<comment type="caution">
    <text evidence="8">The sequence shown here is derived from an EMBL/GenBank/DDBJ whole genome shotgun (WGS) entry which is preliminary data.</text>
</comment>
<reference evidence="8 9" key="1">
    <citation type="journal article" date="2020" name="ISME J.">
        <title>Uncovering the hidden diversity of litter-decomposition mechanisms in mushroom-forming fungi.</title>
        <authorList>
            <person name="Floudas D."/>
            <person name="Bentzer J."/>
            <person name="Ahren D."/>
            <person name="Johansson T."/>
            <person name="Persson P."/>
            <person name="Tunlid A."/>
        </authorList>
    </citation>
    <scope>NUCLEOTIDE SEQUENCE [LARGE SCALE GENOMIC DNA]</scope>
    <source>
        <strain evidence="8 9">CBS 406.79</strain>
    </source>
</reference>
<dbReference type="GO" id="GO:0005199">
    <property type="term" value="F:structural constituent of cell wall"/>
    <property type="evidence" value="ECO:0007669"/>
    <property type="project" value="InterPro"/>
</dbReference>
<keyword evidence="5 7" id="KW-1015">Disulfide bond</keyword>
<dbReference type="OrthoDB" id="4225815at2759"/>
<evidence type="ECO:0000256" key="3">
    <source>
        <dbReference type="ARBA" id="ARBA00022512"/>
    </source>
</evidence>
<evidence type="ECO:0000256" key="1">
    <source>
        <dbReference type="ARBA" id="ARBA00004191"/>
    </source>
</evidence>
<comment type="similarity">
    <text evidence="2 7">Belongs to the fungal hydrophobin family.</text>
</comment>
<keyword evidence="9" id="KW-1185">Reference proteome</keyword>
<evidence type="ECO:0000256" key="2">
    <source>
        <dbReference type="ARBA" id="ARBA00010446"/>
    </source>
</evidence>
<comment type="subcellular location">
    <subcellularLocation>
        <location evidence="1 7">Secreted</location>
        <location evidence="1 7">Cell wall</location>
    </subcellularLocation>
</comment>
<gene>
    <name evidence="8" type="ORF">D9757_006724</name>
</gene>
<dbReference type="Proteomes" id="UP000518752">
    <property type="component" value="Unassembled WGS sequence"/>
</dbReference>
<dbReference type="SMART" id="SM00075">
    <property type="entry name" value="HYDRO"/>
    <property type="match status" value="1"/>
</dbReference>
<comment type="subunit">
    <text evidence="6">Self-assembles to form functional amyloid fibrils called rodlets. Self-assembly into fibrillar rodlets occurs spontaneously at hydrophobic:hydrophilic interfaces and the rodlets further associate laterally to form amphipathic monolayers.</text>
</comment>
<keyword evidence="7" id="KW-0732">Signal</keyword>
<evidence type="ECO:0000256" key="4">
    <source>
        <dbReference type="ARBA" id="ARBA00022525"/>
    </source>
</evidence>
<proteinExistence type="inferred from homology"/>
<keyword evidence="3 7" id="KW-0134">Cell wall</keyword>
<feature type="chain" id="PRO_5034904850" description="Hydrophobin" evidence="7">
    <location>
        <begin position="19"/>
        <end position="102"/>
    </location>
</feature>
<name>A0A8H5HLF0_9AGAR</name>
<evidence type="ECO:0000256" key="7">
    <source>
        <dbReference type="RuleBase" id="RU365009"/>
    </source>
</evidence>
<dbReference type="GO" id="GO:0009277">
    <property type="term" value="C:fungal-type cell wall"/>
    <property type="evidence" value="ECO:0007669"/>
    <property type="project" value="InterPro"/>
</dbReference>
<evidence type="ECO:0000313" key="9">
    <source>
        <dbReference type="Proteomes" id="UP000518752"/>
    </source>
</evidence>
<accession>A0A8H5HLF0</accession>
<evidence type="ECO:0000313" key="8">
    <source>
        <dbReference type="EMBL" id="KAF5385533.1"/>
    </source>
</evidence>
<dbReference type="EMBL" id="JAACJN010000039">
    <property type="protein sequence ID" value="KAF5385533.1"/>
    <property type="molecule type" value="Genomic_DNA"/>
</dbReference>